<dbReference type="InterPro" id="IPR044068">
    <property type="entry name" value="CB"/>
</dbReference>
<evidence type="ECO:0000256" key="4">
    <source>
        <dbReference type="ARBA" id="ARBA00023125"/>
    </source>
</evidence>
<accession>A0A7C9HCH5</accession>
<proteinExistence type="inferred from homology"/>
<keyword evidence="5" id="KW-0233">DNA recombination</keyword>
<comment type="function">
    <text evidence="1">Site-specific tyrosine recombinase, which acts by catalyzing the cutting and rejoining of the recombining DNA molecules.</text>
</comment>
<dbReference type="GO" id="GO:0003677">
    <property type="term" value="F:DNA binding"/>
    <property type="evidence" value="ECO:0007669"/>
    <property type="project" value="UniProtKB-UniRule"/>
</dbReference>
<evidence type="ECO:0000256" key="3">
    <source>
        <dbReference type="ARBA" id="ARBA00022908"/>
    </source>
</evidence>
<feature type="domain" description="Tyr recombinase" evidence="7">
    <location>
        <begin position="114"/>
        <end position="254"/>
    </location>
</feature>
<evidence type="ECO:0000256" key="2">
    <source>
        <dbReference type="ARBA" id="ARBA00008857"/>
    </source>
</evidence>
<evidence type="ECO:0000256" key="5">
    <source>
        <dbReference type="ARBA" id="ARBA00023172"/>
    </source>
</evidence>
<dbReference type="EMBL" id="WKRD01000009">
    <property type="protein sequence ID" value="MSC58142.1"/>
    <property type="molecule type" value="Genomic_DNA"/>
</dbReference>
<dbReference type="Gene3D" id="1.10.443.10">
    <property type="entry name" value="Intergrase catalytic core"/>
    <property type="match status" value="1"/>
</dbReference>
<dbReference type="InterPro" id="IPR002104">
    <property type="entry name" value="Integrase_catalytic"/>
</dbReference>
<keyword evidence="3" id="KW-0229">DNA integration</keyword>
<protein>
    <submittedName>
        <fullName evidence="9">Tyrosine-type recombinase/integrase</fullName>
    </submittedName>
</protein>
<gene>
    <name evidence="9" type="ORF">GKE48_11930</name>
</gene>
<dbReference type="InterPro" id="IPR011010">
    <property type="entry name" value="DNA_brk_join_enz"/>
</dbReference>
<organism evidence="9 10">
    <name type="scientific">Lachnospira eligens</name>
    <dbReference type="NCBI Taxonomy" id="39485"/>
    <lineage>
        <taxon>Bacteria</taxon>
        <taxon>Bacillati</taxon>
        <taxon>Bacillota</taxon>
        <taxon>Clostridia</taxon>
        <taxon>Lachnospirales</taxon>
        <taxon>Lachnospiraceae</taxon>
        <taxon>Lachnospira</taxon>
    </lineage>
</organism>
<dbReference type="InterPro" id="IPR013762">
    <property type="entry name" value="Integrase-like_cat_sf"/>
</dbReference>
<evidence type="ECO:0000313" key="10">
    <source>
        <dbReference type="Proteomes" id="UP000481964"/>
    </source>
</evidence>
<dbReference type="InterPro" id="IPR050090">
    <property type="entry name" value="Tyrosine_recombinase_XerCD"/>
</dbReference>
<dbReference type="PROSITE" id="PS51900">
    <property type="entry name" value="CB"/>
    <property type="match status" value="1"/>
</dbReference>
<dbReference type="PANTHER" id="PTHR30349:SF41">
    <property type="entry name" value="INTEGRASE_RECOMBINASE PROTEIN MJ0367-RELATED"/>
    <property type="match status" value="1"/>
</dbReference>
<dbReference type="InterPro" id="IPR004107">
    <property type="entry name" value="Integrase_SAM-like_N"/>
</dbReference>
<dbReference type="Pfam" id="PF00589">
    <property type="entry name" value="Phage_integrase"/>
    <property type="match status" value="1"/>
</dbReference>
<dbReference type="SUPFAM" id="SSF56349">
    <property type="entry name" value="DNA breaking-rejoining enzymes"/>
    <property type="match status" value="1"/>
</dbReference>
<dbReference type="GO" id="GO:0006310">
    <property type="term" value="P:DNA recombination"/>
    <property type="evidence" value="ECO:0007669"/>
    <property type="project" value="UniProtKB-KW"/>
</dbReference>
<evidence type="ECO:0000313" key="9">
    <source>
        <dbReference type="EMBL" id="MSC58142.1"/>
    </source>
</evidence>
<sequence length="254" mass="29844">MQKSNYNNWRFPMNNKITNTDINEFEEFLINKNKSRITLDKYMRDIRRFQIFLSDNSYQISQDTADKYIEILKNADYSISSINTIISCINTFCNFIGRNDIHCVNLKKSKTESTDSNLLTVDEYNQLLKTAINNNDYRIAMLIQVLGNTDIRLNELQYLTTHSLEMGKITVIRNSKEYNIRIPNDLLYGLYEYIDHEAIINGVIFCTRKGTPLERSNIWRLIKKLAVDAGINPDKVYPQNLKQQLGKKYYSIKY</sequence>
<evidence type="ECO:0000256" key="1">
    <source>
        <dbReference type="ARBA" id="ARBA00003283"/>
    </source>
</evidence>
<reference evidence="9 10" key="1">
    <citation type="journal article" date="2019" name="Nat. Med.">
        <title>A library of human gut bacterial isolates paired with longitudinal multiomics data enables mechanistic microbiome research.</title>
        <authorList>
            <person name="Poyet M."/>
            <person name="Groussin M."/>
            <person name="Gibbons S.M."/>
            <person name="Avila-Pacheco J."/>
            <person name="Jiang X."/>
            <person name="Kearney S.M."/>
            <person name="Perrotta A.R."/>
            <person name="Berdy B."/>
            <person name="Zhao S."/>
            <person name="Lieberman T.D."/>
            <person name="Swanson P.K."/>
            <person name="Smith M."/>
            <person name="Roesemann S."/>
            <person name="Alexander J.E."/>
            <person name="Rich S.A."/>
            <person name="Livny J."/>
            <person name="Vlamakis H."/>
            <person name="Clish C."/>
            <person name="Bullock K."/>
            <person name="Deik A."/>
            <person name="Scott J."/>
            <person name="Pierce K.A."/>
            <person name="Xavier R.J."/>
            <person name="Alm E.J."/>
        </authorList>
    </citation>
    <scope>NUCLEOTIDE SEQUENCE [LARGE SCALE GENOMIC DNA]</scope>
    <source>
        <strain evidence="9 10">BIOML-A1</strain>
    </source>
</reference>
<dbReference type="PANTHER" id="PTHR30349">
    <property type="entry name" value="PHAGE INTEGRASE-RELATED"/>
    <property type="match status" value="1"/>
</dbReference>
<comment type="similarity">
    <text evidence="2">Belongs to the 'phage' integrase family.</text>
</comment>
<comment type="caution">
    <text evidence="9">The sequence shown here is derived from an EMBL/GenBank/DDBJ whole genome shotgun (WGS) entry which is preliminary data.</text>
</comment>
<dbReference type="Pfam" id="PF02899">
    <property type="entry name" value="Phage_int_SAM_1"/>
    <property type="match status" value="1"/>
</dbReference>
<dbReference type="Proteomes" id="UP000481964">
    <property type="component" value="Unassembled WGS sequence"/>
</dbReference>
<dbReference type="AlphaFoldDB" id="A0A7C9HCH5"/>
<feature type="domain" description="Core-binding (CB)" evidence="8">
    <location>
        <begin position="16"/>
        <end position="97"/>
    </location>
</feature>
<name>A0A7C9HCH5_9FIRM</name>
<evidence type="ECO:0000259" key="8">
    <source>
        <dbReference type="PROSITE" id="PS51900"/>
    </source>
</evidence>
<dbReference type="GO" id="GO:0015074">
    <property type="term" value="P:DNA integration"/>
    <property type="evidence" value="ECO:0007669"/>
    <property type="project" value="UniProtKB-KW"/>
</dbReference>
<evidence type="ECO:0000256" key="6">
    <source>
        <dbReference type="PROSITE-ProRule" id="PRU01248"/>
    </source>
</evidence>
<keyword evidence="4 6" id="KW-0238">DNA-binding</keyword>
<dbReference type="InterPro" id="IPR010998">
    <property type="entry name" value="Integrase_recombinase_N"/>
</dbReference>
<dbReference type="Gene3D" id="1.10.150.130">
    <property type="match status" value="1"/>
</dbReference>
<evidence type="ECO:0000259" key="7">
    <source>
        <dbReference type="PROSITE" id="PS51898"/>
    </source>
</evidence>
<dbReference type="PROSITE" id="PS51898">
    <property type="entry name" value="TYR_RECOMBINASE"/>
    <property type="match status" value="1"/>
</dbReference>